<dbReference type="RefSeq" id="XP_002181438.1">
    <property type="nucleotide sequence ID" value="XM_002181402.1"/>
</dbReference>
<evidence type="ECO:0000256" key="3">
    <source>
        <dbReference type="ARBA" id="ARBA00022737"/>
    </source>
</evidence>
<dbReference type="Pfam" id="PF13516">
    <property type="entry name" value="LRR_6"/>
    <property type="match status" value="4"/>
</dbReference>
<dbReference type="Gene3D" id="3.80.10.10">
    <property type="entry name" value="Ribonuclease Inhibitor"/>
    <property type="match status" value="3"/>
</dbReference>
<dbReference type="GeneID" id="7201965"/>
<feature type="compositionally biased region" description="Basic and acidic residues" evidence="4">
    <location>
        <begin position="1"/>
        <end position="19"/>
    </location>
</feature>
<dbReference type="PANTHER" id="PTHR24113:SF12">
    <property type="entry name" value="RAN GTPASE-ACTIVATING PROTEIN 1"/>
    <property type="match status" value="1"/>
</dbReference>
<dbReference type="GO" id="GO:0005096">
    <property type="term" value="F:GTPase activator activity"/>
    <property type="evidence" value="ECO:0007669"/>
    <property type="project" value="UniProtKB-KW"/>
</dbReference>
<organism evidence="5 6">
    <name type="scientific">Phaeodactylum tricornutum (strain CCAP 1055/1)</name>
    <dbReference type="NCBI Taxonomy" id="556484"/>
    <lineage>
        <taxon>Eukaryota</taxon>
        <taxon>Sar</taxon>
        <taxon>Stramenopiles</taxon>
        <taxon>Ochrophyta</taxon>
        <taxon>Bacillariophyta</taxon>
        <taxon>Bacillariophyceae</taxon>
        <taxon>Bacillariophycidae</taxon>
        <taxon>Naviculales</taxon>
        <taxon>Phaeodactylaceae</taxon>
        <taxon>Phaeodactylum</taxon>
    </lineage>
</organism>
<dbReference type="GO" id="GO:0006913">
    <property type="term" value="P:nucleocytoplasmic transport"/>
    <property type="evidence" value="ECO:0007669"/>
    <property type="project" value="TreeGrafter"/>
</dbReference>
<dbReference type="eggNOG" id="KOG4308">
    <property type="taxonomic scope" value="Eukaryota"/>
</dbReference>
<dbReference type="GO" id="GO:0048471">
    <property type="term" value="C:perinuclear region of cytoplasm"/>
    <property type="evidence" value="ECO:0007669"/>
    <property type="project" value="TreeGrafter"/>
</dbReference>
<dbReference type="OrthoDB" id="192312at2759"/>
<evidence type="ECO:0000256" key="2">
    <source>
        <dbReference type="ARBA" id="ARBA00022614"/>
    </source>
</evidence>
<proteinExistence type="predicted"/>
<dbReference type="InterPro" id="IPR032675">
    <property type="entry name" value="LRR_dom_sf"/>
</dbReference>
<dbReference type="SUPFAM" id="SSF52047">
    <property type="entry name" value="RNI-like"/>
    <property type="match status" value="2"/>
</dbReference>
<feature type="region of interest" description="Disordered" evidence="4">
    <location>
        <begin position="780"/>
        <end position="800"/>
    </location>
</feature>
<dbReference type="PANTHER" id="PTHR24113">
    <property type="entry name" value="RAN GTPASE-ACTIVATING PROTEIN 1"/>
    <property type="match status" value="1"/>
</dbReference>
<dbReference type="PaxDb" id="2850-Phatr47188"/>
<dbReference type="STRING" id="556484.B7G2T0"/>
<dbReference type="EMBL" id="CM000614">
    <property type="protein sequence ID" value="EEC47361.1"/>
    <property type="molecule type" value="Genomic_DNA"/>
</dbReference>
<gene>
    <name evidence="5" type="ORF">PHATRDRAFT_47188</name>
</gene>
<protein>
    <submittedName>
        <fullName evidence="5">Uncharacterized protein</fullName>
    </submittedName>
</protein>
<dbReference type="GO" id="GO:0005829">
    <property type="term" value="C:cytosol"/>
    <property type="evidence" value="ECO:0007669"/>
    <property type="project" value="TreeGrafter"/>
</dbReference>
<dbReference type="HOGENOM" id="CLU_317968_0_0_1"/>
<dbReference type="InParanoid" id="B7G2T0"/>
<sequence length="916" mass="99254">MNRSTSDCDRTSTEPRRQTFTENDCGQQQQRQQQQGQKLPKNKSKEAEPNVDAPLRITDGTDSSCAHSSMSSSECSSNVGLTISAIEKTTRRIRSSQHFPLAEVSVPSSIASPPSDASVANTCTVTEISEPGTALKRASVFSEESYLAQSLPMADSTPSKPQHEKNAEAEIDDEFESALLSQRKSRVLFSRLREAIPQGRLSIIDLSRRGLDVSHAFLLKEAITHSPQLSVLKLAYNEFCDEGTTILAMAFCQNGVHHKHLSVVDLAFNEIGDVGCEALAVHAMAGNYVLRAIDLSGNQIGERGALSIAGAILHGTGLSRLHMSANRIGSMGVQAVAGAIANRDSRIAETEAALTGSTEIHSIVDLQLGTVLIASGGFAAIPGMLVTNTALRSLCVSNNNLDDQDILLMSQALTQNKRLPLEELVLSFNQITCQGVENLMNSIWGSTTLKKIKLDNNRLRDRGAQLCAVVLTSIPLQSLDIGCNAVTSAGIKALMKNVSENSSLISLGLAGIHIDQNSSKAVSYALAYNTSLQAVYFDNSHAGYSAQRHIVAGIVSNQSAPLRLLTGFPLAPIAVTLGVPRLPEVWSNDQVLGFFRLMWRQWAIKAGRGNVGKGDIPRGPAPPAAVAAAAKVAFASLGTALQTLFQTEMYEKPISERPSVDPSDTALLERSLSGTLEIPKCSFVNEDELSEWEGGKSKMDGTDTLPSSAHTLSVQETYENSERRSRNLRWLRLHFRSLSEVGRIPFNNAELWHLHQYYFSPPNVVLHDCDGLHHEVTSTPARGMAAPSTPNQQPSAPGMGRAISFQSLGNAFSVSRSLSHAGGHKRRSEKQCQSEEQPALKRPKNSKPRIAYYPRIMTKLQALGSSQADQILALLRQLKFAESLLFAGKSLYCDEASIADNEAHYSDVEMILLDLL</sequence>
<dbReference type="SMART" id="SM00368">
    <property type="entry name" value="LRR_RI"/>
    <property type="match status" value="7"/>
</dbReference>
<name>B7G2T0_PHATC</name>
<keyword evidence="2" id="KW-0433">Leucine-rich repeat</keyword>
<evidence type="ECO:0000313" key="6">
    <source>
        <dbReference type="Proteomes" id="UP000000759"/>
    </source>
</evidence>
<evidence type="ECO:0000256" key="1">
    <source>
        <dbReference type="ARBA" id="ARBA00022468"/>
    </source>
</evidence>
<keyword evidence="6" id="KW-1185">Reference proteome</keyword>
<keyword evidence="3" id="KW-0677">Repeat</keyword>
<dbReference type="AlphaFoldDB" id="B7G2T0"/>
<dbReference type="KEGG" id="pti:PHATRDRAFT_47188"/>
<evidence type="ECO:0000313" key="5">
    <source>
        <dbReference type="EMBL" id="EEC47361.1"/>
    </source>
</evidence>
<dbReference type="InterPro" id="IPR001611">
    <property type="entry name" value="Leu-rich_rpt"/>
</dbReference>
<reference evidence="5 6" key="1">
    <citation type="journal article" date="2008" name="Nature">
        <title>The Phaeodactylum genome reveals the evolutionary history of diatom genomes.</title>
        <authorList>
            <person name="Bowler C."/>
            <person name="Allen A.E."/>
            <person name="Badger J.H."/>
            <person name="Grimwood J."/>
            <person name="Jabbari K."/>
            <person name="Kuo A."/>
            <person name="Maheswari U."/>
            <person name="Martens C."/>
            <person name="Maumus F."/>
            <person name="Otillar R.P."/>
            <person name="Rayko E."/>
            <person name="Salamov A."/>
            <person name="Vandepoele K."/>
            <person name="Beszteri B."/>
            <person name="Gruber A."/>
            <person name="Heijde M."/>
            <person name="Katinka M."/>
            <person name="Mock T."/>
            <person name="Valentin K."/>
            <person name="Verret F."/>
            <person name="Berges J.A."/>
            <person name="Brownlee C."/>
            <person name="Cadoret J.P."/>
            <person name="Chiovitti A."/>
            <person name="Choi C.J."/>
            <person name="Coesel S."/>
            <person name="De Martino A."/>
            <person name="Detter J.C."/>
            <person name="Durkin C."/>
            <person name="Falciatore A."/>
            <person name="Fournet J."/>
            <person name="Haruta M."/>
            <person name="Huysman M.J."/>
            <person name="Jenkins B.D."/>
            <person name="Jiroutova K."/>
            <person name="Jorgensen R.E."/>
            <person name="Joubert Y."/>
            <person name="Kaplan A."/>
            <person name="Kroger N."/>
            <person name="Kroth P.G."/>
            <person name="La Roche J."/>
            <person name="Lindquist E."/>
            <person name="Lommer M."/>
            <person name="Martin-Jezequel V."/>
            <person name="Lopez P.J."/>
            <person name="Lucas S."/>
            <person name="Mangogna M."/>
            <person name="McGinnis K."/>
            <person name="Medlin L.K."/>
            <person name="Montsant A."/>
            <person name="Oudot-Le Secq M.P."/>
            <person name="Napoli C."/>
            <person name="Obornik M."/>
            <person name="Parker M.S."/>
            <person name="Petit J.L."/>
            <person name="Porcel B.M."/>
            <person name="Poulsen N."/>
            <person name="Robison M."/>
            <person name="Rychlewski L."/>
            <person name="Rynearson T.A."/>
            <person name="Schmutz J."/>
            <person name="Shapiro H."/>
            <person name="Siaut M."/>
            <person name="Stanley M."/>
            <person name="Sussman M.R."/>
            <person name="Taylor A.R."/>
            <person name="Vardi A."/>
            <person name="von Dassow P."/>
            <person name="Vyverman W."/>
            <person name="Willis A."/>
            <person name="Wyrwicz L.S."/>
            <person name="Rokhsar D.S."/>
            <person name="Weissenbach J."/>
            <person name="Armbrust E.V."/>
            <person name="Green B.R."/>
            <person name="Van de Peer Y."/>
            <person name="Grigoriev I.V."/>
        </authorList>
    </citation>
    <scope>NUCLEOTIDE SEQUENCE [LARGE SCALE GENOMIC DNA]</scope>
    <source>
        <strain evidence="5 6">CCAP 1055/1</strain>
    </source>
</reference>
<dbReference type="InterPro" id="IPR027038">
    <property type="entry name" value="RanGap"/>
</dbReference>
<feature type="region of interest" description="Disordered" evidence="4">
    <location>
        <begin position="1"/>
        <end position="76"/>
    </location>
</feature>
<evidence type="ECO:0000256" key="4">
    <source>
        <dbReference type="SAM" id="MobiDB-lite"/>
    </source>
</evidence>
<accession>B7G2T0</accession>
<feature type="compositionally biased region" description="Low complexity" evidence="4">
    <location>
        <begin position="26"/>
        <end position="37"/>
    </location>
</feature>
<dbReference type="OMA" id="CEALAVH"/>
<dbReference type="Proteomes" id="UP000000759">
    <property type="component" value="Chromosome 12"/>
</dbReference>
<reference evidence="6" key="2">
    <citation type="submission" date="2008-08" db="EMBL/GenBank/DDBJ databases">
        <authorList>
            <consortium name="Diatom Consortium"/>
            <person name="Grigoriev I."/>
            <person name="Grimwood J."/>
            <person name="Kuo A."/>
            <person name="Otillar R.P."/>
            <person name="Salamov A."/>
            <person name="Detter J.C."/>
            <person name="Lindquist E."/>
            <person name="Shapiro H."/>
            <person name="Lucas S."/>
            <person name="Glavina del Rio T."/>
            <person name="Pitluck S."/>
            <person name="Rokhsar D."/>
            <person name="Bowler C."/>
        </authorList>
    </citation>
    <scope>GENOME REANNOTATION</scope>
    <source>
        <strain evidence="6">CCAP 1055/1</strain>
    </source>
</reference>
<feature type="region of interest" description="Disordered" evidence="4">
    <location>
        <begin position="819"/>
        <end position="845"/>
    </location>
</feature>
<feature type="compositionally biased region" description="Low complexity" evidence="4">
    <location>
        <begin position="63"/>
        <end position="76"/>
    </location>
</feature>
<dbReference type="GO" id="GO:0031267">
    <property type="term" value="F:small GTPase binding"/>
    <property type="evidence" value="ECO:0007669"/>
    <property type="project" value="TreeGrafter"/>
</dbReference>
<keyword evidence="1" id="KW-0343">GTPase activation</keyword>
<dbReference type="GO" id="GO:0005634">
    <property type="term" value="C:nucleus"/>
    <property type="evidence" value="ECO:0007669"/>
    <property type="project" value="TreeGrafter"/>
</dbReference>